<sequence>MQKEEKFDLKSELLNNHLETIYPTYLSFKKLVNDYNLKLDTDHEIYTDTLYDSLYDITLNEWRKVYHKFVLDPIKEEITEVFKKALKIDYKLKKPSKFKEKIYCVHYYILQYFSIGILPYHEHDYFPDLGLKTTDSGNLNLLLYKLFNELWYELKIDTLIDDDLFDDRTEFYDLEVKFLSEFLSKCWKEAKSFTNSKAIGILVESTAVGETYSLDENKVLKDYDNNPIY</sequence>
<evidence type="ECO:0000313" key="2">
    <source>
        <dbReference type="Proteomes" id="UP000198379"/>
    </source>
</evidence>
<dbReference type="OrthoDB" id="1448860at2"/>
<dbReference type="Proteomes" id="UP000198379">
    <property type="component" value="Unassembled WGS sequence"/>
</dbReference>
<keyword evidence="2" id="KW-1185">Reference proteome</keyword>
<dbReference type="AlphaFoldDB" id="A0A238ZNT6"/>
<dbReference type="EMBL" id="FZNY01000003">
    <property type="protein sequence ID" value="SNR84721.1"/>
    <property type="molecule type" value="Genomic_DNA"/>
</dbReference>
<name>A0A238ZNT6_9FLAO</name>
<reference evidence="1 2" key="1">
    <citation type="submission" date="2017-06" db="EMBL/GenBank/DDBJ databases">
        <authorList>
            <person name="Kim H.J."/>
            <person name="Triplett B.A."/>
        </authorList>
    </citation>
    <scope>NUCLEOTIDE SEQUENCE [LARGE SCALE GENOMIC DNA]</scope>
    <source>
        <strain evidence="1 2">DSM 25597</strain>
    </source>
</reference>
<proteinExistence type="predicted"/>
<dbReference type="RefSeq" id="WP_089371691.1">
    <property type="nucleotide sequence ID" value="NZ_BMEP01000001.1"/>
</dbReference>
<gene>
    <name evidence="1" type="ORF">SAMN06265376_103373</name>
</gene>
<organism evidence="1 2">
    <name type="scientific">Dokdonia pacifica</name>
    <dbReference type="NCBI Taxonomy" id="1627892"/>
    <lineage>
        <taxon>Bacteria</taxon>
        <taxon>Pseudomonadati</taxon>
        <taxon>Bacteroidota</taxon>
        <taxon>Flavobacteriia</taxon>
        <taxon>Flavobacteriales</taxon>
        <taxon>Flavobacteriaceae</taxon>
        <taxon>Dokdonia</taxon>
    </lineage>
</organism>
<evidence type="ECO:0000313" key="1">
    <source>
        <dbReference type="EMBL" id="SNR84721.1"/>
    </source>
</evidence>
<accession>A0A238ZNT6</accession>
<protein>
    <submittedName>
        <fullName evidence="1">Uncharacterized protein</fullName>
    </submittedName>
</protein>